<evidence type="ECO:0000313" key="2">
    <source>
        <dbReference type="EMBL" id="EKC33050.1"/>
    </source>
</evidence>
<feature type="compositionally biased region" description="Polar residues" evidence="1">
    <location>
        <begin position="11"/>
        <end position="25"/>
    </location>
</feature>
<protein>
    <submittedName>
        <fullName evidence="2">Uncharacterized protein</fullName>
    </submittedName>
</protein>
<organism evidence="2">
    <name type="scientific">Magallana gigas</name>
    <name type="common">Pacific oyster</name>
    <name type="synonym">Crassostrea gigas</name>
    <dbReference type="NCBI Taxonomy" id="29159"/>
    <lineage>
        <taxon>Eukaryota</taxon>
        <taxon>Metazoa</taxon>
        <taxon>Spiralia</taxon>
        <taxon>Lophotrochozoa</taxon>
        <taxon>Mollusca</taxon>
        <taxon>Bivalvia</taxon>
        <taxon>Autobranchia</taxon>
        <taxon>Pteriomorphia</taxon>
        <taxon>Ostreida</taxon>
        <taxon>Ostreoidea</taxon>
        <taxon>Ostreidae</taxon>
        <taxon>Magallana</taxon>
    </lineage>
</organism>
<sequence>MEAKDSGRLSPHTTKQYVKIHNMSQGTGVTRRRQLTFAHLYLSPASLSRCPQQTSANINVMSEDQNLFEKKVPTMPQHCKKSMLE</sequence>
<name>K1QVU4_MAGGI</name>
<dbReference type="AlphaFoldDB" id="K1QVU4"/>
<evidence type="ECO:0000256" key="1">
    <source>
        <dbReference type="SAM" id="MobiDB-lite"/>
    </source>
</evidence>
<proteinExistence type="predicted"/>
<feature type="region of interest" description="Disordered" evidence="1">
    <location>
        <begin position="1"/>
        <end position="25"/>
    </location>
</feature>
<dbReference type="InParanoid" id="K1QVU4"/>
<dbReference type="EMBL" id="JH817406">
    <property type="protein sequence ID" value="EKC33050.1"/>
    <property type="molecule type" value="Genomic_DNA"/>
</dbReference>
<accession>K1QVU4</accession>
<reference evidence="2" key="1">
    <citation type="journal article" date="2012" name="Nature">
        <title>The oyster genome reveals stress adaptation and complexity of shell formation.</title>
        <authorList>
            <person name="Zhang G."/>
            <person name="Fang X."/>
            <person name="Guo X."/>
            <person name="Li L."/>
            <person name="Luo R."/>
            <person name="Xu F."/>
            <person name="Yang P."/>
            <person name="Zhang L."/>
            <person name="Wang X."/>
            <person name="Qi H."/>
            <person name="Xiong Z."/>
            <person name="Que H."/>
            <person name="Xie Y."/>
            <person name="Holland P.W."/>
            <person name="Paps J."/>
            <person name="Zhu Y."/>
            <person name="Wu F."/>
            <person name="Chen Y."/>
            <person name="Wang J."/>
            <person name="Peng C."/>
            <person name="Meng J."/>
            <person name="Yang L."/>
            <person name="Liu J."/>
            <person name="Wen B."/>
            <person name="Zhang N."/>
            <person name="Huang Z."/>
            <person name="Zhu Q."/>
            <person name="Feng Y."/>
            <person name="Mount A."/>
            <person name="Hedgecock D."/>
            <person name="Xu Z."/>
            <person name="Liu Y."/>
            <person name="Domazet-Loso T."/>
            <person name="Du Y."/>
            <person name="Sun X."/>
            <person name="Zhang S."/>
            <person name="Liu B."/>
            <person name="Cheng P."/>
            <person name="Jiang X."/>
            <person name="Li J."/>
            <person name="Fan D."/>
            <person name="Wang W."/>
            <person name="Fu W."/>
            <person name="Wang T."/>
            <person name="Wang B."/>
            <person name="Zhang J."/>
            <person name="Peng Z."/>
            <person name="Li Y."/>
            <person name="Li N."/>
            <person name="Wang J."/>
            <person name="Chen M."/>
            <person name="He Y."/>
            <person name="Tan F."/>
            <person name="Song X."/>
            <person name="Zheng Q."/>
            <person name="Huang R."/>
            <person name="Yang H."/>
            <person name="Du X."/>
            <person name="Chen L."/>
            <person name="Yang M."/>
            <person name="Gaffney P.M."/>
            <person name="Wang S."/>
            <person name="Luo L."/>
            <person name="She Z."/>
            <person name="Ming Y."/>
            <person name="Huang W."/>
            <person name="Zhang S."/>
            <person name="Huang B."/>
            <person name="Zhang Y."/>
            <person name="Qu T."/>
            <person name="Ni P."/>
            <person name="Miao G."/>
            <person name="Wang J."/>
            <person name="Wang Q."/>
            <person name="Steinberg C.E."/>
            <person name="Wang H."/>
            <person name="Li N."/>
            <person name="Qian L."/>
            <person name="Zhang G."/>
            <person name="Li Y."/>
            <person name="Yang H."/>
            <person name="Liu X."/>
            <person name="Wang J."/>
            <person name="Yin Y."/>
            <person name="Wang J."/>
        </authorList>
    </citation>
    <scope>NUCLEOTIDE SEQUENCE [LARGE SCALE GENOMIC DNA]</scope>
    <source>
        <strain evidence="2">05x7-T-G4-1.051#20</strain>
    </source>
</reference>
<gene>
    <name evidence="2" type="ORF">CGI_10012460</name>
</gene>
<dbReference type="HOGENOM" id="CLU_2514868_0_0_1"/>